<gene>
    <name evidence="1" type="ORF">LCGC14_2455130</name>
</gene>
<dbReference type="EMBL" id="LAZR01038085">
    <property type="protein sequence ID" value="KKL20471.1"/>
    <property type="molecule type" value="Genomic_DNA"/>
</dbReference>
<sequence>MHHEIDADLKPLTITLHFPQEHEGGLTSEYGFTCPHNKKEIVQSCDECGAKLDSSFVQVGEESPHHFLNQLWRLTYDFQVGIRLGNKDHKCDPLRNPSCKAAHGKAP</sequence>
<proteinExistence type="predicted"/>
<organism evidence="1">
    <name type="scientific">marine sediment metagenome</name>
    <dbReference type="NCBI Taxonomy" id="412755"/>
    <lineage>
        <taxon>unclassified sequences</taxon>
        <taxon>metagenomes</taxon>
        <taxon>ecological metagenomes</taxon>
    </lineage>
</organism>
<dbReference type="AlphaFoldDB" id="A0A0F9DS27"/>
<protein>
    <submittedName>
        <fullName evidence="1">Uncharacterized protein</fullName>
    </submittedName>
</protein>
<comment type="caution">
    <text evidence="1">The sequence shown here is derived from an EMBL/GenBank/DDBJ whole genome shotgun (WGS) entry which is preliminary data.</text>
</comment>
<accession>A0A0F9DS27</accession>
<name>A0A0F9DS27_9ZZZZ</name>
<reference evidence="1" key="1">
    <citation type="journal article" date="2015" name="Nature">
        <title>Complex archaea that bridge the gap between prokaryotes and eukaryotes.</title>
        <authorList>
            <person name="Spang A."/>
            <person name="Saw J.H."/>
            <person name="Jorgensen S.L."/>
            <person name="Zaremba-Niedzwiedzka K."/>
            <person name="Martijn J."/>
            <person name="Lind A.E."/>
            <person name="van Eijk R."/>
            <person name="Schleper C."/>
            <person name="Guy L."/>
            <person name="Ettema T.J."/>
        </authorList>
    </citation>
    <scope>NUCLEOTIDE SEQUENCE</scope>
</reference>
<evidence type="ECO:0000313" key="1">
    <source>
        <dbReference type="EMBL" id="KKL20471.1"/>
    </source>
</evidence>